<name>A0A1X6WZG7_9MICO</name>
<dbReference type="InterPro" id="IPR041705">
    <property type="entry name" value="PIN_Sll0205"/>
</dbReference>
<keyword evidence="7" id="KW-1185">Reference proteome</keyword>
<evidence type="ECO:0000256" key="3">
    <source>
        <dbReference type="ARBA" id="ARBA00022801"/>
    </source>
</evidence>
<proteinExistence type="predicted"/>
<protein>
    <recommendedName>
        <fullName evidence="5">PIN domain-containing protein</fullName>
    </recommendedName>
</protein>
<sequence>MILFDTNALLWLVADSPRLGPEARERIGSADQVCFSAVSVSEIAIKHMLGRIALPGADAFPRIFAESGLRELPFTAHHAATLLEDPDLRRHDPFDRMLLAQASAERAELLTSDSVLLGMGRSGVVDARR</sequence>
<gene>
    <name evidence="6" type="ORF">FM110_05140</name>
</gene>
<evidence type="ECO:0000313" key="6">
    <source>
        <dbReference type="EMBL" id="SLM90531.1"/>
    </source>
</evidence>
<keyword evidence="2" id="KW-0479">Metal-binding</keyword>
<evidence type="ECO:0000313" key="7">
    <source>
        <dbReference type="Proteomes" id="UP000195981"/>
    </source>
</evidence>
<keyword evidence="3" id="KW-0378">Hydrolase</keyword>
<reference evidence="6 7" key="1">
    <citation type="submission" date="2017-02" db="EMBL/GenBank/DDBJ databases">
        <authorList>
            <person name="Peterson S.W."/>
        </authorList>
    </citation>
    <scope>NUCLEOTIDE SEQUENCE [LARGE SCALE GENOMIC DNA]</scope>
    <source>
        <strain evidence="6 7">CIP104813</strain>
    </source>
</reference>
<keyword evidence="1" id="KW-0540">Nuclease</keyword>
<dbReference type="GO" id="GO:0016787">
    <property type="term" value="F:hydrolase activity"/>
    <property type="evidence" value="ECO:0007669"/>
    <property type="project" value="UniProtKB-KW"/>
</dbReference>
<dbReference type="RefSeq" id="WP_087103286.1">
    <property type="nucleotide sequence ID" value="NZ_FWFG01000048.1"/>
</dbReference>
<evidence type="ECO:0000256" key="4">
    <source>
        <dbReference type="ARBA" id="ARBA00022842"/>
    </source>
</evidence>
<dbReference type="PANTHER" id="PTHR36173:SF2">
    <property type="entry name" value="RIBONUCLEASE VAPC16"/>
    <property type="match status" value="1"/>
</dbReference>
<dbReference type="InterPro" id="IPR029060">
    <property type="entry name" value="PIN-like_dom_sf"/>
</dbReference>
<accession>A0A1X6WZG7</accession>
<evidence type="ECO:0000259" key="5">
    <source>
        <dbReference type="Pfam" id="PF01850"/>
    </source>
</evidence>
<evidence type="ECO:0000256" key="1">
    <source>
        <dbReference type="ARBA" id="ARBA00022722"/>
    </source>
</evidence>
<evidence type="ECO:0000256" key="2">
    <source>
        <dbReference type="ARBA" id="ARBA00022723"/>
    </source>
</evidence>
<dbReference type="AlphaFoldDB" id="A0A1X6WZG7"/>
<dbReference type="Gene3D" id="3.40.50.1010">
    <property type="entry name" value="5'-nuclease"/>
    <property type="match status" value="1"/>
</dbReference>
<dbReference type="GO" id="GO:0004518">
    <property type="term" value="F:nuclease activity"/>
    <property type="evidence" value="ECO:0007669"/>
    <property type="project" value="UniProtKB-KW"/>
</dbReference>
<dbReference type="Proteomes" id="UP000195981">
    <property type="component" value="Unassembled WGS sequence"/>
</dbReference>
<dbReference type="Pfam" id="PF01850">
    <property type="entry name" value="PIN"/>
    <property type="match status" value="1"/>
</dbReference>
<dbReference type="InterPro" id="IPR052919">
    <property type="entry name" value="TA_system_RNase"/>
</dbReference>
<organism evidence="6 7">
    <name type="scientific">Brachybacterium nesterenkovii</name>
    <dbReference type="NCBI Taxonomy" id="47847"/>
    <lineage>
        <taxon>Bacteria</taxon>
        <taxon>Bacillati</taxon>
        <taxon>Actinomycetota</taxon>
        <taxon>Actinomycetes</taxon>
        <taxon>Micrococcales</taxon>
        <taxon>Dermabacteraceae</taxon>
        <taxon>Brachybacterium</taxon>
    </lineage>
</organism>
<feature type="domain" description="PIN" evidence="5">
    <location>
        <begin position="2"/>
        <end position="115"/>
    </location>
</feature>
<dbReference type="InterPro" id="IPR002716">
    <property type="entry name" value="PIN_dom"/>
</dbReference>
<dbReference type="EMBL" id="FWFG01000048">
    <property type="protein sequence ID" value="SLM90531.1"/>
    <property type="molecule type" value="Genomic_DNA"/>
</dbReference>
<dbReference type="SUPFAM" id="SSF88723">
    <property type="entry name" value="PIN domain-like"/>
    <property type="match status" value="1"/>
</dbReference>
<dbReference type="CDD" id="cd09872">
    <property type="entry name" value="PIN_Sll0205-like"/>
    <property type="match status" value="1"/>
</dbReference>
<dbReference type="OrthoDB" id="9798990at2"/>
<keyword evidence="4" id="KW-0460">Magnesium</keyword>
<dbReference type="GO" id="GO:0046872">
    <property type="term" value="F:metal ion binding"/>
    <property type="evidence" value="ECO:0007669"/>
    <property type="project" value="UniProtKB-KW"/>
</dbReference>
<dbReference type="PANTHER" id="PTHR36173">
    <property type="entry name" value="RIBONUCLEASE VAPC16-RELATED"/>
    <property type="match status" value="1"/>
</dbReference>